<protein>
    <recommendedName>
        <fullName evidence="3 6">Queuosine 5'-phosphate N-glycosylase/hydrolase</fullName>
        <ecNumber evidence="6">3.2.2.-</ecNumber>
    </recommendedName>
    <alternativeName>
        <fullName evidence="4 6">Queuosine-nucleotide N-glycosylase/hydrolase</fullName>
    </alternativeName>
</protein>
<evidence type="ECO:0000256" key="5">
    <source>
        <dbReference type="ARBA" id="ARBA00048204"/>
    </source>
</evidence>
<comment type="function">
    <text evidence="6">Catalyzes the hydrolysis of queuosine 5'-phosphate, releasing the nucleobase queuine (q). Is required for salvage of queuine from exogenous queuosine (Q) that is imported and then converted to queuosine 5'-phosphate intracellularly.</text>
</comment>
<gene>
    <name evidence="8" type="ORF">BP01DRAFT_359583</name>
</gene>
<evidence type="ECO:0000256" key="3">
    <source>
        <dbReference type="ARBA" id="ARBA00035306"/>
    </source>
</evidence>
<dbReference type="PANTHER" id="PTHR21314:SF0">
    <property type="entry name" value="QUEUOSINE 5'-PHOSPHATE N-GLYCOSYLASE_HYDROLASE"/>
    <property type="match status" value="1"/>
</dbReference>
<dbReference type="InterPro" id="IPR019438">
    <property type="entry name" value="Q_salvage"/>
</dbReference>
<reference evidence="8 9" key="1">
    <citation type="submission" date="2016-12" db="EMBL/GenBank/DDBJ databases">
        <title>The genomes of Aspergillus section Nigri reveals drivers in fungal speciation.</title>
        <authorList>
            <consortium name="DOE Joint Genome Institute"/>
            <person name="Vesth T.C."/>
            <person name="Nybo J."/>
            <person name="Theobald S."/>
            <person name="Brandl J."/>
            <person name="Frisvad J.C."/>
            <person name="Nielsen K.F."/>
            <person name="Lyhne E.K."/>
            <person name="Kogle M.E."/>
            <person name="Kuo A."/>
            <person name="Riley R."/>
            <person name="Clum A."/>
            <person name="Nolan M."/>
            <person name="Lipzen A."/>
            <person name="Salamov A."/>
            <person name="Henrissat B."/>
            <person name="Wiebenga A."/>
            <person name="De Vries R.P."/>
            <person name="Grigoriev I.V."/>
            <person name="Mortensen U.H."/>
            <person name="Andersen M.R."/>
            <person name="Baker S.E."/>
        </authorList>
    </citation>
    <scope>NUCLEOTIDE SEQUENCE [LARGE SCALE GENOMIC DNA]</scope>
    <source>
        <strain evidence="8 9">JOP 1030-1</strain>
    </source>
</reference>
<dbReference type="GO" id="GO:0006400">
    <property type="term" value="P:tRNA modification"/>
    <property type="evidence" value="ECO:0007669"/>
    <property type="project" value="TreeGrafter"/>
</dbReference>
<evidence type="ECO:0000256" key="4">
    <source>
        <dbReference type="ARBA" id="ARBA00035393"/>
    </source>
</evidence>
<dbReference type="OrthoDB" id="416777at2759"/>
<evidence type="ECO:0000313" key="8">
    <source>
        <dbReference type="EMBL" id="PYH42330.1"/>
    </source>
</evidence>
<comment type="catalytic activity">
    <reaction evidence="5 6">
        <text>queuosine 5'-phosphate + H2O = queuine + D-ribose 5-phosphate</text>
        <dbReference type="Rhea" id="RHEA:75387"/>
        <dbReference type="ChEBI" id="CHEBI:15377"/>
        <dbReference type="ChEBI" id="CHEBI:17433"/>
        <dbReference type="ChEBI" id="CHEBI:78346"/>
        <dbReference type="ChEBI" id="CHEBI:194371"/>
    </reaction>
    <physiologicalReaction direction="left-to-right" evidence="5 6">
        <dbReference type="Rhea" id="RHEA:75388"/>
    </physiologicalReaction>
</comment>
<dbReference type="EC" id="3.2.2.-" evidence="6"/>
<accession>A0A318ZFE3</accession>
<dbReference type="EMBL" id="KZ821253">
    <property type="protein sequence ID" value="PYH42330.1"/>
    <property type="molecule type" value="Genomic_DNA"/>
</dbReference>
<evidence type="ECO:0000256" key="7">
    <source>
        <dbReference type="SAM" id="MobiDB-lite"/>
    </source>
</evidence>
<feature type="compositionally biased region" description="Basic and acidic residues" evidence="7">
    <location>
        <begin position="437"/>
        <end position="447"/>
    </location>
</feature>
<dbReference type="GO" id="GO:0016787">
    <property type="term" value="F:hydrolase activity"/>
    <property type="evidence" value="ECO:0007669"/>
    <property type="project" value="UniProtKB-KW"/>
</dbReference>
<evidence type="ECO:0000256" key="6">
    <source>
        <dbReference type="RuleBase" id="RU365002"/>
    </source>
</evidence>
<comment type="similarity">
    <text evidence="2 6">Belongs to the QNG1 protein family.</text>
</comment>
<keyword evidence="9" id="KW-1185">Reference proteome</keyword>
<keyword evidence="1 6" id="KW-0378">Hydrolase</keyword>
<dbReference type="AlphaFoldDB" id="A0A318ZFE3"/>
<evidence type="ECO:0000313" key="9">
    <source>
        <dbReference type="Proteomes" id="UP000248349"/>
    </source>
</evidence>
<dbReference type="STRING" id="1450539.A0A318ZFE3"/>
<dbReference type="Proteomes" id="UP000248349">
    <property type="component" value="Unassembled WGS sequence"/>
</dbReference>
<feature type="compositionally biased region" description="Polar residues" evidence="7">
    <location>
        <begin position="453"/>
        <end position="475"/>
    </location>
</feature>
<dbReference type="Pfam" id="PF10343">
    <property type="entry name" value="Q_salvage"/>
    <property type="match status" value="1"/>
</dbReference>
<evidence type="ECO:0000256" key="2">
    <source>
        <dbReference type="ARBA" id="ARBA00035119"/>
    </source>
</evidence>
<proteinExistence type="inferred from homology"/>
<dbReference type="RefSeq" id="XP_025428312.1">
    <property type="nucleotide sequence ID" value="XM_025575717.1"/>
</dbReference>
<dbReference type="GeneID" id="37076945"/>
<sequence>MRSSFGSLHSLGLASLLRDSLWTGSFPDCRTFWVNHRPLIVGACLPWSKPLPPSAYQFCAQRSSFSSFVSAQSFNYSRDLRLTSRTLNPCVNCPSRHFQQNIRPSSSAAMSDDEADPELVALLRKTLGLGGSPDPRTAETKVLQNAQYIFDNAIDVALNSAKTKEAAETIWQMMQKKEYSTQTWAEHELHPKAKDERTVDFIFTMDLLNFSFWSELPSDKRFAIEYRDKKWTGYWSLVAALQRALDEDIPITTPEFWANEEECTEEVIKHVFRSATEEEIPLLEERLQCLREAGRVLCREYEGSFLNCIYSANYSAAALVNLVTESFACFRDETTFNGRRVRIYKRAQILVADLWACFNGEGFGEFHDIDTITMFADYRIPQMLHQLGCLMYSPPLESHIRDLKLIPSGSNWETELRGASIWCVELIKREIERRHPEVKTKPIRQTEPDQAPASKTSTQPLPKEPQNQSYFSDTVPNHDDVKERSARGINAILIDFFLYDTMKELEKEGQESIPHHRTRSIWY</sequence>
<dbReference type="PANTHER" id="PTHR21314">
    <property type="entry name" value="QUEUOSINE 5'-PHOSPHATE N-GLYCOSYLASE_HYDROLASE-RELATED"/>
    <property type="match status" value="1"/>
</dbReference>
<feature type="region of interest" description="Disordered" evidence="7">
    <location>
        <begin position="437"/>
        <end position="476"/>
    </location>
</feature>
<organism evidence="8 9">
    <name type="scientific">Aspergillus saccharolyticus JOP 1030-1</name>
    <dbReference type="NCBI Taxonomy" id="1450539"/>
    <lineage>
        <taxon>Eukaryota</taxon>
        <taxon>Fungi</taxon>
        <taxon>Dikarya</taxon>
        <taxon>Ascomycota</taxon>
        <taxon>Pezizomycotina</taxon>
        <taxon>Eurotiomycetes</taxon>
        <taxon>Eurotiomycetidae</taxon>
        <taxon>Eurotiales</taxon>
        <taxon>Aspergillaceae</taxon>
        <taxon>Aspergillus</taxon>
        <taxon>Aspergillus subgen. Circumdati</taxon>
    </lineage>
</organism>
<name>A0A318ZFE3_9EURO</name>
<evidence type="ECO:0000256" key="1">
    <source>
        <dbReference type="ARBA" id="ARBA00022801"/>
    </source>
</evidence>